<name>A0A6D2KZH4_9BRAS</name>
<reference evidence="2" key="1">
    <citation type="submission" date="2020-01" db="EMBL/GenBank/DDBJ databases">
        <authorList>
            <person name="Mishra B."/>
        </authorList>
    </citation>
    <scope>NUCLEOTIDE SEQUENCE [LARGE SCALE GENOMIC DNA]</scope>
</reference>
<dbReference type="PANTHER" id="PTHR33116">
    <property type="entry name" value="REVERSE TRANSCRIPTASE ZINC-BINDING DOMAIN-CONTAINING PROTEIN-RELATED-RELATED"/>
    <property type="match status" value="1"/>
</dbReference>
<comment type="caution">
    <text evidence="2">The sequence shown here is derived from an EMBL/GenBank/DDBJ whole genome shotgun (WGS) entry which is preliminary data.</text>
</comment>
<dbReference type="Proteomes" id="UP000467841">
    <property type="component" value="Unassembled WGS sequence"/>
</dbReference>
<dbReference type="CDD" id="cd01650">
    <property type="entry name" value="RT_nLTR_like"/>
    <property type="match status" value="1"/>
</dbReference>
<keyword evidence="3" id="KW-1185">Reference proteome</keyword>
<dbReference type="InterPro" id="IPR000477">
    <property type="entry name" value="RT_dom"/>
</dbReference>
<organism evidence="2 3">
    <name type="scientific">Microthlaspi erraticum</name>
    <dbReference type="NCBI Taxonomy" id="1685480"/>
    <lineage>
        <taxon>Eukaryota</taxon>
        <taxon>Viridiplantae</taxon>
        <taxon>Streptophyta</taxon>
        <taxon>Embryophyta</taxon>
        <taxon>Tracheophyta</taxon>
        <taxon>Spermatophyta</taxon>
        <taxon>Magnoliopsida</taxon>
        <taxon>eudicotyledons</taxon>
        <taxon>Gunneridae</taxon>
        <taxon>Pentapetalae</taxon>
        <taxon>rosids</taxon>
        <taxon>malvids</taxon>
        <taxon>Brassicales</taxon>
        <taxon>Brassicaceae</taxon>
        <taxon>Coluteocarpeae</taxon>
        <taxon>Microthlaspi</taxon>
    </lineage>
</organism>
<proteinExistence type="predicted"/>
<dbReference type="PROSITE" id="PS50878">
    <property type="entry name" value="RT_POL"/>
    <property type="match status" value="1"/>
</dbReference>
<dbReference type="Pfam" id="PF00078">
    <property type="entry name" value="RVT_1"/>
    <property type="match status" value="1"/>
</dbReference>
<gene>
    <name evidence="2" type="ORF">MERR_LOCUS49714</name>
</gene>
<dbReference type="PANTHER" id="PTHR33116:SF86">
    <property type="entry name" value="REVERSE TRANSCRIPTASE DOMAIN-CONTAINING PROTEIN"/>
    <property type="match status" value="1"/>
</dbReference>
<dbReference type="EMBL" id="CACVBM020001940">
    <property type="protein sequence ID" value="CAA7062478.1"/>
    <property type="molecule type" value="Genomic_DNA"/>
</dbReference>
<evidence type="ECO:0000259" key="1">
    <source>
        <dbReference type="PROSITE" id="PS50878"/>
    </source>
</evidence>
<dbReference type="SUPFAM" id="SSF56672">
    <property type="entry name" value="DNA/RNA polymerases"/>
    <property type="match status" value="1"/>
</dbReference>
<dbReference type="InterPro" id="IPR043502">
    <property type="entry name" value="DNA/RNA_pol_sf"/>
</dbReference>
<protein>
    <recommendedName>
        <fullName evidence="1">Reverse transcriptase domain-containing protein</fullName>
    </recommendedName>
</protein>
<feature type="domain" description="Reverse transcriptase" evidence="1">
    <location>
        <begin position="244"/>
        <end position="514"/>
    </location>
</feature>
<dbReference type="AlphaFoldDB" id="A0A6D2KZH4"/>
<evidence type="ECO:0000313" key="3">
    <source>
        <dbReference type="Proteomes" id="UP000467841"/>
    </source>
</evidence>
<evidence type="ECO:0000313" key="2">
    <source>
        <dbReference type="EMBL" id="CAA7062478.1"/>
    </source>
</evidence>
<accession>A0A6D2KZH4</accession>
<sequence length="812" mass="92613">MASQENYRGQFRFDKRLMGKKKVKEAVVAAWNKRSGMVEFSVSERLRACRKSLSRWKKENDLNSRDKISQIEVALEKEQSVHYPNGYVVMGLKRDLVKAYREEEVFWRQKSRESWLRDGDRNTKFFHASVKANRRKKRIEKLLDVNGNFQRSEATKGEVASAYFQNLFKSSNPSSFDSWFEGIIPKVTERMNQSLIRQITDEEIKEAVFSIKPGSAPGPDGMSGFFFQFYWEVVGSQVTKEVKNFFLNGDFPIEWNYTHLCLIPKTIHPVEMSNLRPISLCSVTYKIISKILVRRLQGFLPQIVSETQSAFVSERLISDNILVAHELVHSLNVHPDISSEFMAVKSDMSKAYDRVEWSYLRSLLLALGFHIKWVNWIMRCVSSVTYSVVINDQPYGMITPQRGLRQGDPLSPFLFVLCTEGLTHLLNKAQQEGTIEGIRFSDSGPEIHHLLFADDSLFLCKAFSGQCRKLGSILSSYGAATGQTINVEKSSISFGSKVNAQVKKEAQEILGISNEGGAGKYLGLPECFSGSKVEMLNYIKDRLKGKLSGWYARTLSQGGKEVMLKSVAMAMPIFAMSCFKLPITTCSALSSAMADFWWSSCEHSRKIHWQSWEKLCLPKCLGGMGFRDIGLFNQALLAKQAWRILQVPNSLIARMLKSRYFPVSDFLNVGLGNRPSYGWRSISFGKDLLSEGLVKKVGNGASTNVWSELWIEDIVMRCPLMKNDRINIDLKVEELIDFSSRGWDRGKLDDLFYPDDVQRILKHKPVVSKDDFLVWKLNKSGQFSVKSAYWLAFQINKGTFYKEQKLFPLLIS</sequence>
<dbReference type="OrthoDB" id="1110845at2759"/>